<dbReference type="GO" id="GO:0009236">
    <property type="term" value="P:cobalamin biosynthetic process"/>
    <property type="evidence" value="ECO:0007669"/>
    <property type="project" value="UniProtKB-KW"/>
</dbReference>
<comment type="pathway">
    <text evidence="1">Cofactor biosynthesis; adenosylcobalamin biosynthesis.</text>
</comment>
<evidence type="ECO:0000256" key="4">
    <source>
        <dbReference type="ARBA" id="ARBA00022679"/>
    </source>
</evidence>
<keyword evidence="4 6" id="KW-0808">Transferase</keyword>
<reference evidence="6" key="1">
    <citation type="submission" date="2021-01" db="EMBL/GenBank/DDBJ databases">
        <title>Genomic Encyclopedia of Type Strains, Phase IV (KMG-IV): sequencing the most valuable type-strain genomes for metagenomic binning, comparative biology and taxonomic classification.</title>
        <authorList>
            <person name="Goeker M."/>
        </authorList>
    </citation>
    <scope>NUCLEOTIDE SEQUENCE</scope>
    <source>
        <strain evidence="6">DSM 23230</strain>
    </source>
</reference>
<evidence type="ECO:0000256" key="1">
    <source>
        <dbReference type="ARBA" id="ARBA00004953"/>
    </source>
</evidence>
<dbReference type="InterPro" id="IPR050714">
    <property type="entry name" value="Cobalamin_biosynth_MTase"/>
</dbReference>
<dbReference type="RefSeq" id="WP_239551062.1">
    <property type="nucleotide sequence ID" value="NZ_JAFBDQ010000009.1"/>
</dbReference>
<protein>
    <submittedName>
        <fullName evidence="6">Cobalt-precorrin-6B (C15)-methyltransferase</fullName>
        <ecNumber evidence="6">2.1.1.196</ecNumber>
    </submittedName>
</protein>
<dbReference type="SUPFAM" id="SSF53335">
    <property type="entry name" value="S-adenosyl-L-methionine-dependent methyltransferases"/>
    <property type="match status" value="1"/>
</dbReference>
<comment type="caution">
    <text evidence="6">The sequence shown here is derived from an EMBL/GenBank/DDBJ whole genome shotgun (WGS) entry which is preliminary data.</text>
</comment>
<evidence type="ECO:0000256" key="5">
    <source>
        <dbReference type="ARBA" id="ARBA00022691"/>
    </source>
</evidence>
<dbReference type="PANTHER" id="PTHR43182:SF1">
    <property type="entry name" value="COBALT-PRECORRIN-7 C(5)-METHYLTRANSFERASE"/>
    <property type="match status" value="1"/>
</dbReference>
<dbReference type="InterPro" id="IPR029063">
    <property type="entry name" value="SAM-dependent_MTases_sf"/>
</dbReference>
<evidence type="ECO:0000313" key="6">
    <source>
        <dbReference type="EMBL" id="MBM7557124.1"/>
    </source>
</evidence>
<dbReference type="AlphaFoldDB" id="A0A939BR90"/>
<keyword evidence="3 6" id="KW-0489">Methyltransferase</keyword>
<dbReference type="Proteomes" id="UP000774000">
    <property type="component" value="Unassembled WGS sequence"/>
</dbReference>
<sequence>MMSEWQYRTPGIPDDKFIRGQIPMTKEEVRAVTIAKLRLNKDSTVYDIGAGTGSVTVETALKAVTGTVYAIERDAEGVDLIQQNIDKFSIDNVEVISGTAPAVLKELPPVERVMIGGSGGQLKEILAVVDKKLAMGGRVVINAITLDTLDLARTELARLDYEVEICNLAVTRTKEVGNYQMLDGLNPIYIICGEKRCQDEAR</sequence>
<dbReference type="InterPro" id="IPR020596">
    <property type="entry name" value="rRNA_Ade_Mease_Trfase_CS"/>
</dbReference>
<evidence type="ECO:0000256" key="3">
    <source>
        <dbReference type="ARBA" id="ARBA00022603"/>
    </source>
</evidence>
<evidence type="ECO:0000256" key="2">
    <source>
        <dbReference type="ARBA" id="ARBA00022573"/>
    </source>
</evidence>
<dbReference type="EMBL" id="JAFBDQ010000009">
    <property type="protein sequence ID" value="MBM7557124.1"/>
    <property type="molecule type" value="Genomic_DNA"/>
</dbReference>
<dbReference type="PROSITE" id="PS01131">
    <property type="entry name" value="RRNA_A_DIMETH"/>
    <property type="match status" value="1"/>
</dbReference>
<dbReference type="GO" id="GO:0000179">
    <property type="term" value="F:rRNA (adenine-N6,N6-)-dimethyltransferase activity"/>
    <property type="evidence" value="ECO:0007669"/>
    <property type="project" value="InterPro"/>
</dbReference>
<dbReference type="InterPro" id="IPR014008">
    <property type="entry name" value="Cbl_synth_MTase_CbiT"/>
</dbReference>
<gene>
    <name evidence="6" type="ORF">JOC47_001978</name>
</gene>
<dbReference type="CDD" id="cd02440">
    <property type="entry name" value="AdoMet_MTases"/>
    <property type="match status" value="1"/>
</dbReference>
<keyword evidence="7" id="KW-1185">Reference proteome</keyword>
<proteinExistence type="predicted"/>
<keyword evidence="5" id="KW-0949">S-adenosyl-L-methionine</keyword>
<dbReference type="GO" id="GO:0008276">
    <property type="term" value="F:protein methyltransferase activity"/>
    <property type="evidence" value="ECO:0007669"/>
    <property type="project" value="InterPro"/>
</dbReference>
<evidence type="ECO:0000313" key="7">
    <source>
        <dbReference type="Proteomes" id="UP000774000"/>
    </source>
</evidence>
<dbReference type="Gene3D" id="3.40.50.150">
    <property type="entry name" value="Vaccinia Virus protein VP39"/>
    <property type="match status" value="1"/>
</dbReference>
<dbReference type="NCBIfam" id="TIGR02469">
    <property type="entry name" value="CbiT"/>
    <property type="match status" value="1"/>
</dbReference>
<dbReference type="EC" id="2.1.1.196" evidence="6"/>
<organism evidence="6 7">
    <name type="scientific">Halanaerobacter jeridensis</name>
    <dbReference type="NCBI Taxonomy" id="706427"/>
    <lineage>
        <taxon>Bacteria</taxon>
        <taxon>Bacillati</taxon>
        <taxon>Bacillota</taxon>
        <taxon>Clostridia</taxon>
        <taxon>Halanaerobiales</taxon>
        <taxon>Halobacteroidaceae</taxon>
        <taxon>Halanaerobacter</taxon>
    </lineage>
</organism>
<dbReference type="PANTHER" id="PTHR43182">
    <property type="entry name" value="COBALT-PRECORRIN-6B C(15)-METHYLTRANSFERASE (DECARBOXYLATING)"/>
    <property type="match status" value="1"/>
</dbReference>
<accession>A0A939BR90</accession>
<dbReference type="Pfam" id="PF01135">
    <property type="entry name" value="PCMT"/>
    <property type="match status" value="1"/>
</dbReference>
<name>A0A939BR90_9FIRM</name>
<keyword evidence="2" id="KW-0169">Cobalamin biosynthesis</keyword>